<sequence>MGGRPKGLIAMEFLSDGQYHAGQKIYILKGDIKILCLSYFFCFLLLLFFPYLLLPVVAFFIIGFLFLLPYVFVFNSIFNIITIPWQILKIAADRRVRKNHSLEHATVNVLEERYGRPLRIGGLAYSDGFSLSGPDLPPAYEVLDAAREALYRMKNGEIHLAIHPRCGTSMAAANLIFSLAFILVLVFYSHLSILNILAAFLLANMLAIPFGRTLQRFFTTYKDVGDLRIVDILGRDYTFGFPFEIFLNPNRTYFVRTEIESKRFRYLV</sequence>
<dbReference type="EMBL" id="CP002131">
    <property type="protein sequence ID" value="ADL08232.1"/>
    <property type="molecule type" value="Genomic_DNA"/>
</dbReference>
<keyword evidence="1" id="KW-0472">Membrane</keyword>
<dbReference type="Proteomes" id="UP000000272">
    <property type="component" value="Chromosome"/>
</dbReference>
<keyword evidence="1" id="KW-1133">Transmembrane helix</keyword>
<dbReference type="AlphaFoldDB" id="D9RY08"/>
<dbReference type="KEGG" id="toc:Toce_1483"/>
<keyword evidence="1" id="KW-0812">Transmembrane</keyword>
<evidence type="ECO:0000256" key="1">
    <source>
        <dbReference type="SAM" id="Phobius"/>
    </source>
</evidence>
<name>D9RY08_THEOJ</name>
<dbReference type="STRING" id="555079.Toce_1483"/>
<feature type="transmembrane region" description="Helical" evidence="1">
    <location>
        <begin position="34"/>
        <end position="53"/>
    </location>
</feature>
<gene>
    <name evidence="2" type="ordered locus">Toce_1483</name>
</gene>
<dbReference type="Pfam" id="PF19928">
    <property type="entry name" value="DUF6391"/>
    <property type="match status" value="1"/>
</dbReference>
<evidence type="ECO:0000313" key="3">
    <source>
        <dbReference type="Proteomes" id="UP000000272"/>
    </source>
</evidence>
<accession>D9RY08</accession>
<dbReference type="HOGENOM" id="CLU_090669_0_0_9"/>
<dbReference type="eggNOG" id="ENOG502ZBRT">
    <property type="taxonomic scope" value="Bacteria"/>
</dbReference>
<organism evidence="2 3">
    <name type="scientific">Thermosediminibacter oceani (strain ATCC BAA-1034 / DSM 16646 / JW/IW-1228P)</name>
    <dbReference type="NCBI Taxonomy" id="555079"/>
    <lineage>
        <taxon>Bacteria</taxon>
        <taxon>Bacillati</taxon>
        <taxon>Bacillota</taxon>
        <taxon>Clostridia</taxon>
        <taxon>Thermosediminibacterales</taxon>
        <taxon>Thermosediminibacteraceae</taxon>
        <taxon>Thermosediminibacter</taxon>
    </lineage>
</organism>
<feature type="transmembrane region" description="Helical" evidence="1">
    <location>
        <begin position="170"/>
        <end position="187"/>
    </location>
</feature>
<keyword evidence="3" id="KW-1185">Reference proteome</keyword>
<reference evidence="2 3" key="1">
    <citation type="journal article" date="2010" name="Stand. Genomic Sci.">
        <title>Complete genome sequence of Thermosediminibacter oceani type strain (JW/IW-1228P).</title>
        <authorList>
            <person name="Pitluck S."/>
            <person name="Yasawong M."/>
            <person name="Munk C."/>
            <person name="Nolan M."/>
            <person name="Lapidus A."/>
            <person name="Lucas S."/>
            <person name="Glavina Del Rio T."/>
            <person name="Tice H."/>
            <person name="Cheng J.F."/>
            <person name="Bruce D."/>
            <person name="Detter C."/>
            <person name="Tapia R."/>
            <person name="Han C."/>
            <person name="Goodwin L."/>
            <person name="Liolios K."/>
            <person name="Ivanova N."/>
            <person name="Mavromatis K."/>
            <person name="Mikhailova N."/>
            <person name="Pati A."/>
            <person name="Chen A."/>
            <person name="Palaniappan K."/>
            <person name="Land M."/>
            <person name="Hauser L."/>
            <person name="Chang Y.J."/>
            <person name="Jeffries C.D."/>
            <person name="Rohde M."/>
            <person name="Spring S."/>
            <person name="Sikorski J."/>
            <person name="Goker M."/>
            <person name="Woyke T."/>
            <person name="Bristow J."/>
            <person name="Eisen J.A."/>
            <person name="Markowitz V."/>
            <person name="Hugenholtz P."/>
            <person name="Kyrpides N.C."/>
            <person name="Klenk H.P."/>
        </authorList>
    </citation>
    <scope>NUCLEOTIDE SEQUENCE [LARGE SCALE GENOMIC DNA]</scope>
    <source>
        <strain evidence="3">ATCC BAA-1034 / DSM 16646 / JW/IW-1228P</strain>
    </source>
</reference>
<proteinExistence type="predicted"/>
<evidence type="ECO:0000313" key="2">
    <source>
        <dbReference type="EMBL" id="ADL08232.1"/>
    </source>
</evidence>
<protein>
    <submittedName>
        <fullName evidence="2">Uncharacterized protein</fullName>
    </submittedName>
</protein>
<feature type="transmembrane region" description="Helical" evidence="1">
    <location>
        <begin position="193"/>
        <end position="211"/>
    </location>
</feature>
<feature type="transmembrane region" description="Helical" evidence="1">
    <location>
        <begin position="59"/>
        <end position="88"/>
    </location>
</feature>